<dbReference type="PANTHER" id="PTHR24093:SF462">
    <property type="entry name" value="CALCIUM-TRANSPORTING ATPASE 11, PLASMA MEMBRANE-TYPE-RELATED"/>
    <property type="match status" value="1"/>
</dbReference>
<feature type="transmembrane region" description="Helical" evidence="16">
    <location>
        <begin position="165"/>
        <end position="186"/>
    </location>
</feature>
<evidence type="ECO:0000313" key="19">
    <source>
        <dbReference type="Proteomes" id="UP001168098"/>
    </source>
</evidence>
<dbReference type="PROSITE" id="PS00154">
    <property type="entry name" value="ATPASE_E1_E2"/>
    <property type="match status" value="1"/>
</dbReference>
<name>A0AA38ZV59_VITRO</name>
<keyword evidence="19" id="KW-1185">Reference proteome</keyword>
<dbReference type="Pfam" id="PF00690">
    <property type="entry name" value="Cation_ATPase_N"/>
    <property type="match status" value="1"/>
</dbReference>
<dbReference type="InterPro" id="IPR018303">
    <property type="entry name" value="ATPase_P-typ_P_site"/>
</dbReference>
<comment type="catalytic activity">
    <reaction evidence="15 16">
        <text>Ca(2+)(in) + ATP + H2O = Ca(2+)(out) + ADP + phosphate + H(+)</text>
        <dbReference type="Rhea" id="RHEA:18105"/>
        <dbReference type="ChEBI" id="CHEBI:15377"/>
        <dbReference type="ChEBI" id="CHEBI:15378"/>
        <dbReference type="ChEBI" id="CHEBI:29108"/>
        <dbReference type="ChEBI" id="CHEBI:30616"/>
        <dbReference type="ChEBI" id="CHEBI:43474"/>
        <dbReference type="ChEBI" id="CHEBI:456216"/>
        <dbReference type="EC" id="7.2.2.10"/>
    </reaction>
</comment>
<protein>
    <recommendedName>
        <fullName evidence="16">Calcium-transporting ATPase</fullName>
        <ecNumber evidence="16">7.2.2.10</ecNumber>
    </recommendedName>
</protein>
<keyword evidence="5 16" id="KW-0812">Transmembrane</keyword>
<dbReference type="InterPro" id="IPR006408">
    <property type="entry name" value="P-type_ATPase_IIB"/>
</dbReference>
<evidence type="ECO:0000256" key="10">
    <source>
        <dbReference type="ARBA" id="ARBA00022860"/>
    </source>
</evidence>
<keyword evidence="9" id="KW-0460">Magnesium</keyword>
<comment type="similarity">
    <text evidence="2 16">Belongs to the cation transport ATPase (P-type) (TC 3.A.3) family. Type IIB subfamily.</text>
</comment>
<comment type="caution">
    <text evidence="18">The sequence shown here is derived from an EMBL/GenBank/DDBJ whole genome shotgun (WGS) entry which is preliminary data.</text>
</comment>
<evidence type="ECO:0000256" key="8">
    <source>
        <dbReference type="ARBA" id="ARBA00022840"/>
    </source>
</evidence>
<organism evidence="18 19">
    <name type="scientific">Vitis rotundifolia</name>
    <name type="common">Muscadine grape</name>
    <dbReference type="NCBI Taxonomy" id="103349"/>
    <lineage>
        <taxon>Eukaryota</taxon>
        <taxon>Viridiplantae</taxon>
        <taxon>Streptophyta</taxon>
        <taxon>Embryophyta</taxon>
        <taxon>Tracheophyta</taxon>
        <taxon>Spermatophyta</taxon>
        <taxon>Magnoliopsida</taxon>
        <taxon>eudicotyledons</taxon>
        <taxon>Gunneridae</taxon>
        <taxon>Pentapetalae</taxon>
        <taxon>rosids</taxon>
        <taxon>Vitales</taxon>
        <taxon>Vitaceae</taxon>
        <taxon>Viteae</taxon>
        <taxon>Vitis</taxon>
    </lineage>
</organism>
<dbReference type="Gene3D" id="1.20.1110.10">
    <property type="entry name" value="Calcium-transporting ATPase, transmembrane domain"/>
    <property type="match status" value="2"/>
</dbReference>
<dbReference type="SFLD" id="SFLDS00003">
    <property type="entry name" value="Haloacid_Dehalogenase"/>
    <property type="match status" value="1"/>
</dbReference>
<evidence type="ECO:0000256" key="15">
    <source>
        <dbReference type="ARBA" id="ARBA00048694"/>
    </source>
</evidence>
<keyword evidence="12 16" id="KW-1133">Transmembrane helix</keyword>
<evidence type="ECO:0000256" key="13">
    <source>
        <dbReference type="ARBA" id="ARBA00023065"/>
    </source>
</evidence>
<evidence type="ECO:0000256" key="5">
    <source>
        <dbReference type="ARBA" id="ARBA00022692"/>
    </source>
</evidence>
<dbReference type="GO" id="GO:0005886">
    <property type="term" value="C:plasma membrane"/>
    <property type="evidence" value="ECO:0007669"/>
    <property type="project" value="TreeGrafter"/>
</dbReference>
<evidence type="ECO:0000256" key="12">
    <source>
        <dbReference type="ARBA" id="ARBA00022989"/>
    </source>
</evidence>
<evidence type="ECO:0000259" key="17">
    <source>
        <dbReference type="SMART" id="SM00831"/>
    </source>
</evidence>
<dbReference type="Gene3D" id="1.20.5.170">
    <property type="match status" value="1"/>
</dbReference>
<evidence type="ECO:0000313" key="18">
    <source>
        <dbReference type="EMBL" id="KAJ9695895.1"/>
    </source>
</evidence>
<evidence type="ECO:0000256" key="1">
    <source>
        <dbReference type="ARBA" id="ARBA00004141"/>
    </source>
</evidence>
<evidence type="ECO:0000256" key="2">
    <source>
        <dbReference type="ARBA" id="ARBA00006124"/>
    </source>
</evidence>
<dbReference type="SUPFAM" id="SSF81653">
    <property type="entry name" value="Calcium ATPase, transduction domain A"/>
    <property type="match status" value="1"/>
</dbReference>
<feature type="transmembrane region" description="Helical" evidence="16">
    <location>
        <begin position="351"/>
        <end position="373"/>
    </location>
</feature>
<dbReference type="InterPro" id="IPR036412">
    <property type="entry name" value="HAD-like_sf"/>
</dbReference>
<accession>A0AA38ZV59</accession>
<proteinExistence type="inferred from homology"/>
<dbReference type="InterPro" id="IPR023298">
    <property type="entry name" value="ATPase_P-typ_TM_dom_sf"/>
</dbReference>
<evidence type="ECO:0000256" key="6">
    <source>
        <dbReference type="ARBA" id="ARBA00022741"/>
    </source>
</evidence>
<comment type="caution">
    <text evidence="16">Lacks conserved residue(s) required for the propagation of feature annotation.</text>
</comment>
<dbReference type="FunFam" id="2.70.150.10:FF:000006">
    <property type="entry name" value="Calcium-transporting ATPase"/>
    <property type="match status" value="1"/>
</dbReference>
<gene>
    <name evidence="18" type="ORF">PVL29_011059</name>
</gene>
<comment type="subcellular location">
    <subcellularLocation>
        <location evidence="1 16">Membrane</location>
        <topology evidence="1 16">Multi-pass membrane protein</topology>
    </subcellularLocation>
</comment>
<keyword evidence="8 16" id="KW-0067">ATP-binding</keyword>
<keyword evidence="6 16" id="KW-0547">Nucleotide-binding</keyword>
<dbReference type="Proteomes" id="UP001168098">
    <property type="component" value="Unassembled WGS sequence"/>
</dbReference>
<dbReference type="EC" id="7.2.2.10" evidence="16"/>
<dbReference type="Pfam" id="PF00122">
    <property type="entry name" value="E1-E2_ATPase"/>
    <property type="match status" value="1"/>
</dbReference>
<dbReference type="NCBIfam" id="TIGR01517">
    <property type="entry name" value="ATPase-IIB_Ca"/>
    <property type="match status" value="1"/>
</dbReference>
<dbReference type="FunFam" id="3.40.1110.10:FF:000011">
    <property type="entry name" value="Calcium-transporting ATPase"/>
    <property type="match status" value="1"/>
</dbReference>
<evidence type="ECO:0000256" key="14">
    <source>
        <dbReference type="ARBA" id="ARBA00023136"/>
    </source>
</evidence>
<dbReference type="SMART" id="SM00831">
    <property type="entry name" value="Cation_ATPase_N"/>
    <property type="match status" value="1"/>
</dbReference>
<keyword evidence="13 16" id="KW-0406">Ion transport</keyword>
<keyword evidence="3 16" id="KW-0813">Transport</keyword>
<dbReference type="InterPro" id="IPR023299">
    <property type="entry name" value="ATPase_P-typ_cyto_dom_N"/>
</dbReference>
<dbReference type="Gene3D" id="3.40.50.1000">
    <property type="entry name" value="HAD superfamily/HAD-like"/>
    <property type="match status" value="1"/>
</dbReference>
<keyword evidence="4 16" id="KW-0109">Calcium transport</keyword>
<dbReference type="SUPFAM" id="SSF81665">
    <property type="entry name" value="Calcium ATPase, transmembrane domain M"/>
    <property type="match status" value="1"/>
</dbReference>
<evidence type="ECO:0000256" key="16">
    <source>
        <dbReference type="RuleBase" id="RU361146"/>
    </source>
</evidence>
<evidence type="ECO:0000256" key="9">
    <source>
        <dbReference type="ARBA" id="ARBA00022842"/>
    </source>
</evidence>
<dbReference type="PRINTS" id="PR00119">
    <property type="entry name" value="CATATPASE"/>
</dbReference>
<dbReference type="Pfam" id="PF12515">
    <property type="entry name" value="CaATP_NAI"/>
    <property type="match status" value="1"/>
</dbReference>
<keyword evidence="10" id="KW-0112">Calmodulin-binding</keyword>
<dbReference type="GO" id="GO:0016887">
    <property type="term" value="F:ATP hydrolysis activity"/>
    <property type="evidence" value="ECO:0007669"/>
    <property type="project" value="InterPro"/>
</dbReference>
<evidence type="ECO:0000256" key="7">
    <source>
        <dbReference type="ARBA" id="ARBA00022837"/>
    </source>
</evidence>
<dbReference type="FunFam" id="3.40.50.1000:FF:000011">
    <property type="entry name" value="Calcium-transporting ATPase"/>
    <property type="match status" value="1"/>
</dbReference>
<dbReference type="PANTHER" id="PTHR24093">
    <property type="entry name" value="CATION TRANSPORTING ATPASE"/>
    <property type="match status" value="1"/>
</dbReference>
<keyword evidence="14 16" id="KW-0472">Membrane</keyword>
<evidence type="ECO:0000256" key="11">
    <source>
        <dbReference type="ARBA" id="ARBA00022967"/>
    </source>
</evidence>
<dbReference type="SUPFAM" id="SSF56784">
    <property type="entry name" value="HAD-like"/>
    <property type="match status" value="1"/>
</dbReference>
<dbReference type="InterPro" id="IPR024750">
    <property type="entry name" value="Ca_ATPase_N_dom"/>
</dbReference>
<dbReference type="InterPro" id="IPR044492">
    <property type="entry name" value="P_typ_ATPase_HD_dom"/>
</dbReference>
<feature type="transmembrane region" description="Helical" evidence="16">
    <location>
        <begin position="393"/>
        <end position="422"/>
    </location>
</feature>
<dbReference type="Gene3D" id="3.40.1110.10">
    <property type="entry name" value="Calcium-transporting ATPase, cytoplasmic domain N"/>
    <property type="match status" value="1"/>
</dbReference>
<reference evidence="18 19" key="1">
    <citation type="journal article" date="2023" name="BMC Biotechnol.">
        <title>Vitis rotundifolia cv Carlos genome sequencing.</title>
        <authorList>
            <person name="Huff M."/>
            <person name="Hulse-Kemp A."/>
            <person name="Scheffler B."/>
            <person name="Youngblood R."/>
            <person name="Simpson S."/>
            <person name="Babiker E."/>
            <person name="Staton M."/>
        </authorList>
    </citation>
    <scope>NUCLEOTIDE SEQUENCE [LARGE SCALE GENOMIC DNA]</scope>
    <source>
        <tissue evidence="18">Leaf</tissue>
    </source>
</reference>
<feature type="domain" description="Cation-transporting P-type ATPase N-terminal" evidence="17">
    <location>
        <begin position="114"/>
        <end position="186"/>
    </location>
</feature>
<dbReference type="PRINTS" id="PR00120">
    <property type="entry name" value="HATPASE"/>
</dbReference>
<dbReference type="Pfam" id="PF13246">
    <property type="entry name" value="Cation_ATPase"/>
    <property type="match status" value="1"/>
</dbReference>
<dbReference type="GO" id="GO:0005388">
    <property type="term" value="F:P-type calcium transporter activity"/>
    <property type="evidence" value="ECO:0007669"/>
    <property type="project" value="UniProtKB-EC"/>
</dbReference>
<dbReference type="InterPro" id="IPR023214">
    <property type="entry name" value="HAD_sf"/>
</dbReference>
<keyword evidence="7 16" id="KW-0106">Calcium</keyword>
<dbReference type="InterPro" id="IPR008250">
    <property type="entry name" value="ATPase_P-typ_transduc_dom_A_sf"/>
</dbReference>
<evidence type="ECO:0000256" key="4">
    <source>
        <dbReference type="ARBA" id="ARBA00022568"/>
    </source>
</evidence>
<dbReference type="EMBL" id="JARBHA010000008">
    <property type="protein sequence ID" value="KAJ9695895.1"/>
    <property type="molecule type" value="Genomic_DNA"/>
</dbReference>
<dbReference type="GO" id="GO:0005524">
    <property type="term" value="F:ATP binding"/>
    <property type="evidence" value="ECO:0007669"/>
    <property type="project" value="UniProtKB-KW"/>
</dbReference>
<feature type="transmembrane region" description="Helical" evidence="16">
    <location>
        <begin position="198"/>
        <end position="217"/>
    </location>
</feature>
<dbReference type="SUPFAM" id="SSF81660">
    <property type="entry name" value="Metal cation-transporting ATPase, ATP-binding domain N"/>
    <property type="match status" value="1"/>
</dbReference>
<dbReference type="AlphaFoldDB" id="A0AA38ZV59"/>
<dbReference type="SFLD" id="SFLDF00027">
    <property type="entry name" value="p-type_atpase"/>
    <property type="match status" value="1"/>
</dbReference>
<dbReference type="InterPro" id="IPR001757">
    <property type="entry name" value="P_typ_ATPase"/>
</dbReference>
<dbReference type="GO" id="GO:0005516">
    <property type="term" value="F:calmodulin binding"/>
    <property type="evidence" value="ECO:0007669"/>
    <property type="project" value="UniProtKB-KW"/>
</dbReference>
<dbReference type="InterPro" id="IPR004014">
    <property type="entry name" value="ATPase_P-typ_cation-transptr_N"/>
</dbReference>
<keyword evidence="11" id="KW-1278">Translocase</keyword>
<dbReference type="NCBIfam" id="TIGR01494">
    <property type="entry name" value="ATPase_P-type"/>
    <property type="match status" value="2"/>
</dbReference>
<sequence length="853" mass="93112">MERYLKDFDVQPKHSSEAALRRWRSAVTIVKNRRRRFRDVANLHMRSEAEKKKLKIQEKIRVALYVQKAALQFIDAGGRVEHKLSEEAREAGFGIAPDELASIVRGHDITGLKAHDGLKGLASKVRVSLDEGVKSSDIATRQNIYGLNHYTEKPSRTFLMFVWDALHDLTLIILMICAVISIGVGLPTEGWPEGMYDGVGILVSIFLVVLVTAISDYRQSLQFRDLDKEKKKIFVQVTRDGYRQKISIYDLVVGDIVHLSIGDQVPADGVFISGYSLLIDESSLSGESEPVHISEEKPFFLSGTKVTDGSGKMLVTTVGMRTEWGKLMETLTEGGDDETPLQVKLNGVATIIGKIGLAFAVLTFVVLVVRFLVEKALRKEFTDWSSSDALTLLNYFAIAVTIIVVAVPEGLPLAVTLSLAFAMKKLMKEKALVRHLSACETMGSASCICTDKTGTLTTNHMVVHKIWICGKAEEIKGGESADVLKSEISGRVSSILLQAIFQNTSSEVVKDKDGKNTILGTPTESALLEFGLLLGGNFDAQRKENKIVKVEPFNSVKKKMSVLVALPDGRIRAFCKGASEIILSMCNKIVNYDGESIPLSEVQERNITDIINGFGSEALRTLCLAFKDVDDTSNENEIPTYGYTLIMVVGIKDPMRPGVKDAVQTCLAAGITVRMVTGDNINTAKAIAKECGILTEDGLAIEGPEFRSMSLEEMKEKIPQIQVMARSLPSDKHTLVTHLRKLHDQVVAVTGDGTNDAPALHEADIGLAMGIAGTEVAKENADVIIMDDNFATIVNVAKWGRAVYINIQKFVQFQLTVNVVALIVNFVSACISGALAHGASLFISCSALICAFA</sequence>
<dbReference type="InterPro" id="IPR059000">
    <property type="entry name" value="ATPase_P-type_domA"/>
</dbReference>
<dbReference type="FunFam" id="1.20.5.170:FF:000026">
    <property type="entry name" value="Calcium-transporting ATPase"/>
    <property type="match status" value="1"/>
</dbReference>
<feature type="transmembrane region" description="Helical" evidence="16">
    <location>
        <begin position="810"/>
        <end position="828"/>
    </location>
</feature>
<comment type="function">
    <text evidence="16">Catalyzes the hydrolysis of ATP coupled with the transport of calcium.</text>
</comment>
<evidence type="ECO:0000256" key="3">
    <source>
        <dbReference type="ARBA" id="ARBA00022448"/>
    </source>
</evidence>
<dbReference type="SFLD" id="SFLDG00002">
    <property type="entry name" value="C1.7:_P-type_atpase_like"/>
    <property type="match status" value="1"/>
</dbReference>